<name>A0AAD7ZAM8_DIPPU</name>
<gene>
    <name evidence="1" type="ORF">L9F63_006231</name>
</gene>
<accession>A0AAD7ZAM8</accession>
<reference evidence="1" key="1">
    <citation type="journal article" date="2023" name="IScience">
        <title>Live-bearing cockroach genome reveals convergent evolutionary mechanisms linked to viviparity in insects and beyond.</title>
        <authorList>
            <person name="Fouks B."/>
            <person name="Harrison M.C."/>
            <person name="Mikhailova A.A."/>
            <person name="Marchal E."/>
            <person name="English S."/>
            <person name="Carruthers M."/>
            <person name="Jennings E.C."/>
            <person name="Chiamaka E.L."/>
            <person name="Frigard R.A."/>
            <person name="Pippel M."/>
            <person name="Attardo G.M."/>
            <person name="Benoit J.B."/>
            <person name="Bornberg-Bauer E."/>
            <person name="Tobe S.S."/>
        </authorList>
    </citation>
    <scope>NUCLEOTIDE SEQUENCE</scope>
    <source>
        <strain evidence="1">Stay&amp;Tobe</strain>
    </source>
</reference>
<evidence type="ECO:0000313" key="2">
    <source>
        <dbReference type="Proteomes" id="UP001233999"/>
    </source>
</evidence>
<organism evidence="1 2">
    <name type="scientific">Diploptera punctata</name>
    <name type="common">Pacific beetle cockroach</name>
    <dbReference type="NCBI Taxonomy" id="6984"/>
    <lineage>
        <taxon>Eukaryota</taxon>
        <taxon>Metazoa</taxon>
        <taxon>Ecdysozoa</taxon>
        <taxon>Arthropoda</taxon>
        <taxon>Hexapoda</taxon>
        <taxon>Insecta</taxon>
        <taxon>Pterygota</taxon>
        <taxon>Neoptera</taxon>
        <taxon>Polyneoptera</taxon>
        <taxon>Dictyoptera</taxon>
        <taxon>Blattodea</taxon>
        <taxon>Blaberoidea</taxon>
        <taxon>Blaberidae</taxon>
        <taxon>Diplopterinae</taxon>
        <taxon>Diploptera</taxon>
    </lineage>
</organism>
<dbReference type="AlphaFoldDB" id="A0AAD7ZAM8"/>
<feature type="non-terminal residue" evidence="1">
    <location>
        <position position="1"/>
    </location>
</feature>
<reference evidence="1" key="2">
    <citation type="submission" date="2023-05" db="EMBL/GenBank/DDBJ databases">
        <authorList>
            <person name="Fouks B."/>
        </authorList>
    </citation>
    <scope>NUCLEOTIDE SEQUENCE</scope>
    <source>
        <strain evidence="1">Stay&amp;Tobe</strain>
        <tissue evidence="1">Testes</tissue>
    </source>
</reference>
<proteinExistence type="predicted"/>
<dbReference type="EMBL" id="JASPKZ010009371">
    <property type="protein sequence ID" value="KAJ9577174.1"/>
    <property type="molecule type" value="Genomic_DNA"/>
</dbReference>
<evidence type="ECO:0000313" key="1">
    <source>
        <dbReference type="EMBL" id="KAJ9577174.1"/>
    </source>
</evidence>
<dbReference type="Proteomes" id="UP001233999">
    <property type="component" value="Unassembled WGS sequence"/>
</dbReference>
<keyword evidence="2" id="KW-1185">Reference proteome</keyword>
<comment type="caution">
    <text evidence="1">The sequence shown here is derived from an EMBL/GenBank/DDBJ whole genome shotgun (WGS) entry which is preliminary data.</text>
</comment>
<protein>
    <submittedName>
        <fullName evidence="1">Uncharacterized protein</fullName>
    </submittedName>
</protein>
<feature type="non-terminal residue" evidence="1">
    <location>
        <position position="93"/>
    </location>
</feature>
<sequence>FIIRFITVDISNAHNITVETEKCKNYLLMPKLILKQYRRRVSFQSSSNYVTIKTVFITAMPQERVQGFRALCDNLYRGEDFEFRRVLIYVLLS</sequence>